<feature type="non-terminal residue" evidence="1">
    <location>
        <position position="1"/>
    </location>
</feature>
<gene>
    <name evidence="1" type="ORF">HRJ53_11155</name>
</gene>
<reference evidence="1" key="1">
    <citation type="submission" date="2020-06" db="EMBL/GenBank/DDBJ databases">
        <title>Legume-microbial interactions unlock mineral nutrients during tropical forest succession.</title>
        <authorList>
            <person name="Epihov D.Z."/>
        </authorList>
    </citation>
    <scope>NUCLEOTIDE SEQUENCE [LARGE SCALE GENOMIC DNA]</scope>
    <source>
        <strain evidence="1">Pan2503</strain>
    </source>
</reference>
<keyword evidence="2" id="KW-1185">Reference proteome</keyword>
<sequence length="177" mass="20321">GDVHPLGNPHYWLDPENGLRIAKGIESKLSEMRPGDAAYFAERYEDFERRIKQADEKWLAEMKPYAGRKIVTYHRSWPNFAEHFHLDVVGYVEPRPGIPPSPQHTVELIRMMKSEGVKLIAVEPYFDLKTPNAIARETGGKVVVLMPSVGGEKEITDYFKLFDYDIAKLKQAFDETK</sequence>
<dbReference type="Pfam" id="PF01297">
    <property type="entry name" value="ZnuA"/>
    <property type="match status" value="1"/>
</dbReference>
<evidence type="ECO:0000313" key="1">
    <source>
        <dbReference type="EMBL" id="MBA0085544.1"/>
    </source>
</evidence>
<dbReference type="InterPro" id="IPR006127">
    <property type="entry name" value="ZnuA-like"/>
</dbReference>
<dbReference type="AlphaFoldDB" id="A0A7V8SX21"/>
<dbReference type="GO" id="GO:0030001">
    <property type="term" value="P:metal ion transport"/>
    <property type="evidence" value="ECO:0007669"/>
    <property type="project" value="InterPro"/>
</dbReference>
<dbReference type="SUPFAM" id="SSF53807">
    <property type="entry name" value="Helical backbone' metal receptor"/>
    <property type="match status" value="1"/>
</dbReference>
<dbReference type="PANTHER" id="PTHR42953:SF2">
    <property type="entry name" value="ADHESION PROTEIN"/>
    <property type="match status" value="1"/>
</dbReference>
<comment type="caution">
    <text evidence="1">The sequence shown here is derived from an EMBL/GenBank/DDBJ whole genome shotgun (WGS) entry which is preliminary data.</text>
</comment>
<evidence type="ECO:0000313" key="2">
    <source>
        <dbReference type="Proteomes" id="UP000567293"/>
    </source>
</evidence>
<dbReference type="PANTHER" id="PTHR42953">
    <property type="entry name" value="HIGH-AFFINITY ZINC UPTAKE SYSTEM PROTEIN ZNUA-RELATED"/>
    <property type="match status" value="1"/>
</dbReference>
<name>A0A7V8SX21_9BACT</name>
<dbReference type="Gene3D" id="3.40.50.1980">
    <property type="entry name" value="Nitrogenase molybdenum iron protein domain"/>
    <property type="match status" value="2"/>
</dbReference>
<protein>
    <submittedName>
        <fullName evidence="1">Zinc ABC transporter substrate-binding protein</fullName>
    </submittedName>
</protein>
<dbReference type="EMBL" id="JACDQQ010001084">
    <property type="protein sequence ID" value="MBA0085544.1"/>
    <property type="molecule type" value="Genomic_DNA"/>
</dbReference>
<organism evidence="1 2">
    <name type="scientific">Candidatus Acidiferrum panamense</name>
    <dbReference type="NCBI Taxonomy" id="2741543"/>
    <lineage>
        <taxon>Bacteria</taxon>
        <taxon>Pseudomonadati</taxon>
        <taxon>Acidobacteriota</taxon>
        <taxon>Terriglobia</taxon>
        <taxon>Candidatus Acidiferrales</taxon>
        <taxon>Candidatus Acidiferrum</taxon>
    </lineage>
</organism>
<proteinExistence type="predicted"/>
<dbReference type="GO" id="GO:0046872">
    <property type="term" value="F:metal ion binding"/>
    <property type="evidence" value="ECO:0007669"/>
    <property type="project" value="InterPro"/>
</dbReference>
<dbReference type="InterPro" id="IPR050492">
    <property type="entry name" value="Bact_metal-bind_prot9"/>
</dbReference>
<dbReference type="Proteomes" id="UP000567293">
    <property type="component" value="Unassembled WGS sequence"/>
</dbReference>
<accession>A0A7V8SX21</accession>